<evidence type="ECO:0000259" key="1">
    <source>
        <dbReference type="Pfam" id="PF16747"/>
    </source>
</evidence>
<evidence type="ECO:0000313" key="2">
    <source>
        <dbReference type="EMBL" id="HFM98485.1"/>
    </source>
</evidence>
<feature type="domain" description="Surface-adhesin protein E-like" evidence="1">
    <location>
        <begin position="32"/>
        <end position="141"/>
    </location>
</feature>
<name>A0A7C3KF72_9CYAN</name>
<protein>
    <recommendedName>
        <fullName evidence="1">Surface-adhesin protein E-like domain-containing protein</fullName>
    </recommendedName>
</protein>
<dbReference type="Pfam" id="PF16747">
    <property type="entry name" value="Adhesin_E"/>
    <property type="match status" value="1"/>
</dbReference>
<dbReference type="InterPro" id="IPR031939">
    <property type="entry name" value="Adhesin_E-like"/>
</dbReference>
<dbReference type="AlphaFoldDB" id="A0A7C3KF72"/>
<reference evidence="2" key="1">
    <citation type="journal article" date="2020" name="mSystems">
        <title>Genome- and Community-Level Interaction Insights into Carbon Utilization and Element Cycling Functions of Hydrothermarchaeota in Hydrothermal Sediment.</title>
        <authorList>
            <person name="Zhou Z."/>
            <person name="Liu Y."/>
            <person name="Xu W."/>
            <person name="Pan J."/>
            <person name="Luo Z.H."/>
            <person name="Li M."/>
        </authorList>
    </citation>
    <scope>NUCLEOTIDE SEQUENCE [LARGE SCALE GENOMIC DNA]</scope>
    <source>
        <strain evidence="2">SpSt-418</strain>
    </source>
</reference>
<comment type="caution">
    <text evidence="2">The sequence shown here is derived from an EMBL/GenBank/DDBJ whole genome shotgun (WGS) entry which is preliminary data.</text>
</comment>
<accession>A0A7C3KF72</accession>
<organism evidence="2">
    <name type="scientific">Oscillatoriales cyanobacterium SpSt-418</name>
    <dbReference type="NCBI Taxonomy" id="2282169"/>
    <lineage>
        <taxon>Bacteria</taxon>
        <taxon>Bacillati</taxon>
        <taxon>Cyanobacteriota</taxon>
        <taxon>Cyanophyceae</taxon>
        <taxon>Oscillatoriophycideae</taxon>
        <taxon>Oscillatoriales</taxon>
    </lineage>
</organism>
<dbReference type="EMBL" id="DSRU01000173">
    <property type="protein sequence ID" value="HFM98485.1"/>
    <property type="molecule type" value="Genomic_DNA"/>
</dbReference>
<proteinExistence type="predicted"/>
<sequence length="145" mass="16147">MKLKSRGLWLGCLVVSTVITVGAAIATAADSWVRVYTNQQQNRVFFVDRNSIKRQGSIRYFWLHIASANGQALGSYQNGNFHGVNIYASADCKSMHLRFRTVEFYDQNGKLLAQENAGDSGPLLSFARDNPAGRGVSQYVCKPRR</sequence>
<gene>
    <name evidence="2" type="ORF">ENR64_12150</name>
</gene>